<dbReference type="SUPFAM" id="SSF55620">
    <property type="entry name" value="Tetrahydrobiopterin biosynthesis enzymes-like"/>
    <property type="match status" value="1"/>
</dbReference>
<comment type="catalytic activity">
    <reaction evidence="1 6">
        <text>7,8-dihydroneopterin = 6-hydroxymethyl-7,8-dihydropterin + glycolaldehyde</text>
        <dbReference type="Rhea" id="RHEA:10540"/>
        <dbReference type="ChEBI" id="CHEBI:17001"/>
        <dbReference type="ChEBI" id="CHEBI:17071"/>
        <dbReference type="ChEBI" id="CHEBI:44841"/>
        <dbReference type="EC" id="4.1.2.25"/>
    </reaction>
</comment>
<dbReference type="RefSeq" id="WP_045230402.1">
    <property type="nucleotide sequence ID" value="NZ_BBJU01000014.1"/>
</dbReference>
<dbReference type="EMBL" id="BBJU01000014">
    <property type="protein sequence ID" value="GAK70824.1"/>
    <property type="molecule type" value="Genomic_DNA"/>
</dbReference>
<evidence type="ECO:0000313" key="8">
    <source>
        <dbReference type="EMBL" id="GAK70824.1"/>
    </source>
</evidence>
<evidence type="ECO:0000256" key="4">
    <source>
        <dbReference type="ARBA" id="ARBA00022909"/>
    </source>
</evidence>
<feature type="domain" description="Dihydroneopterin aldolase/epimerase" evidence="7">
    <location>
        <begin position="6"/>
        <end position="119"/>
    </location>
</feature>
<dbReference type="PANTHER" id="PTHR42844:SF1">
    <property type="entry name" value="DIHYDRONEOPTERIN ALDOLASE 1-RELATED"/>
    <property type="match status" value="1"/>
</dbReference>
<name>A0A081CVX8_9HYPH</name>
<keyword evidence="5 6" id="KW-0456">Lyase</keyword>
<dbReference type="InterPro" id="IPR006157">
    <property type="entry name" value="FolB_dom"/>
</dbReference>
<keyword evidence="4 6" id="KW-0289">Folate biosynthesis</keyword>
<evidence type="ECO:0000256" key="5">
    <source>
        <dbReference type="ARBA" id="ARBA00023239"/>
    </source>
</evidence>
<accession>A0A081CVX8</accession>
<dbReference type="InterPro" id="IPR043133">
    <property type="entry name" value="GTP-CH-I_C/QueF"/>
</dbReference>
<organism evidence="8 9">
    <name type="scientific">Agrobacterium rubi TR3 = NBRC 13261</name>
    <dbReference type="NCBI Taxonomy" id="1368415"/>
    <lineage>
        <taxon>Bacteria</taxon>
        <taxon>Pseudomonadati</taxon>
        <taxon>Pseudomonadota</taxon>
        <taxon>Alphaproteobacteria</taxon>
        <taxon>Hyphomicrobiales</taxon>
        <taxon>Rhizobiaceae</taxon>
        <taxon>Rhizobium/Agrobacterium group</taxon>
        <taxon>Agrobacterium</taxon>
    </lineage>
</organism>
<comment type="pathway">
    <text evidence="2 6">Cofactor biosynthesis; tetrahydrofolate biosynthesis; 2-amino-4-hydroxy-6-hydroxymethyl-7,8-dihydropteridine diphosphate from 7,8-dihydroneopterin triphosphate: step 3/4.</text>
</comment>
<proteinExistence type="inferred from homology"/>
<dbReference type="GO" id="GO:0005737">
    <property type="term" value="C:cytoplasm"/>
    <property type="evidence" value="ECO:0007669"/>
    <property type="project" value="TreeGrafter"/>
</dbReference>
<dbReference type="NCBIfam" id="TIGR00526">
    <property type="entry name" value="folB_dom"/>
    <property type="match status" value="1"/>
</dbReference>
<dbReference type="OrthoDB" id="9808041at2"/>
<dbReference type="CDD" id="cd00534">
    <property type="entry name" value="DHNA_DHNTPE"/>
    <property type="match status" value="1"/>
</dbReference>
<dbReference type="UniPathway" id="UPA00077">
    <property type="reaction ID" value="UER00154"/>
</dbReference>
<comment type="similarity">
    <text evidence="3 6">Belongs to the DHNA family.</text>
</comment>
<comment type="function">
    <text evidence="6">Catalyzes the conversion of 7,8-dihydroneopterin to 6-hydroxymethyl-7,8-dihydropterin.</text>
</comment>
<dbReference type="GO" id="GO:0004150">
    <property type="term" value="F:dihydroneopterin aldolase activity"/>
    <property type="evidence" value="ECO:0007669"/>
    <property type="project" value="UniProtKB-UniRule"/>
</dbReference>
<dbReference type="PANTHER" id="PTHR42844">
    <property type="entry name" value="DIHYDRONEOPTERIN ALDOLASE 1-RELATED"/>
    <property type="match status" value="1"/>
</dbReference>
<comment type="caution">
    <text evidence="8">The sequence shown here is derived from an EMBL/GenBank/DDBJ whole genome shotgun (WGS) entry which is preliminary data.</text>
</comment>
<dbReference type="GO" id="GO:0046656">
    <property type="term" value="P:folic acid biosynthetic process"/>
    <property type="evidence" value="ECO:0007669"/>
    <property type="project" value="UniProtKB-UniRule"/>
</dbReference>
<dbReference type="Proteomes" id="UP000028701">
    <property type="component" value="Unassembled WGS sequence"/>
</dbReference>
<protein>
    <recommendedName>
        <fullName evidence="6">7,8-dihydroneopterin aldolase</fullName>
        <ecNumber evidence="6">4.1.2.25</ecNumber>
    </recommendedName>
</protein>
<evidence type="ECO:0000256" key="3">
    <source>
        <dbReference type="ARBA" id="ARBA00005708"/>
    </source>
</evidence>
<dbReference type="SMART" id="SM00905">
    <property type="entry name" value="FolB"/>
    <property type="match status" value="1"/>
</dbReference>
<evidence type="ECO:0000259" key="7">
    <source>
        <dbReference type="SMART" id="SM00905"/>
    </source>
</evidence>
<dbReference type="Gene3D" id="3.30.1130.10">
    <property type="match status" value="1"/>
</dbReference>
<evidence type="ECO:0000313" key="9">
    <source>
        <dbReference type="Proteomes" id="UP000028701"/>
    </source>
</evidence>
<gene>
    <name evidence="8" type="primary">folB</name>
    <name evidence="8" type="ORF">RRU01S_14_00450</name>
</gene>
<dbReference type="NCBIfam" id="TIGR00525">
    <property type="entry name" value="folB"/>
    <property type="match status" value="1"/>
</dbReference>
<dbReference type="Pfam" id="PF02152">
    <property type="entry name" value="FolB"/>
    <property type="match status" value="1"/>
</dbReference>
<evidence type="ECO:0000256" key="6">
    <source>
        <dbReference type="RuleBase" id="RU362079"/>
    </source>
</evidence>
<dbReference type="eggNOG" id="COG1539">
    <property type="taxonomic scope" value="Bacteria"/>
</dbReference>
<evidence type="ECO:0000256" key="2">
    <source>
        <dbReference type="ARBA" id="ARBA00005013"/>
    </source>
</evidence>
<dbReference type="InterPro" id="IPR006156">
    <property type="entry name" value="Dihydroneopterin_aldolase"/>
</dbReference>
<sequence>MSLYTILLKNCSFFARHGLLEQEETLGQRFFVDAEMEVEAGNALETDDIQNTVDYGVAFAVIEKIVAGQRRYLIEALANDIATALRSRYPQIVRVKITVRKPSAPVPGILDYAQVSIEQHG</sequence>
<dbReference type="EC" id="4.1.2.25" evidence="6"/>
<dbReference type="AlphaFoldDB" id="A0A081CVX8"/>
<evidence type="ECO:0000256" key="1">
    <source>
        <dbReference type="ARBA" id="ARBA00001353"/>
    </source>
</evidence>
<dbReference type="GO" id="GO:0046654">
    <property type="term" value="P:tetrahydrofolate biosynthetic process"/>
    <property type="evidence" value="ECO:0007669"/>
    <property type="project" value="UniProtKB-UniRule"/>
</dbReference>
<reference evidence="8 9" key="1">
    <citation type="submission" date="2014-08" db="EMBL/GenBank/DDBJ databases">
        <title>Whole genome shotgun sequence of Rhizobium rubi NBRC 13261.</title>
        <authorList>
            <person name="Katano-Makiyama Y."/>
            <person name="Hosoyama A."/>
            <person name="Hashimoto M."/>
            <person name="Hosoyama Y."/>
            <person name="Noguchi M."/>
            <person name="Tsuchikane K."/>
            <person name="Uohara A."/>
            <person name="Ohji S."/>
            <person name="Ichikawa N."/>
            <person name="Kimura A."/>
            <person name="Yamazoe A."/>
            <person name="Fujita N."/>
        </authorList>
    </citation>
    <scope>NUCLEOTIDE SEQUENCE [LARGE SCALE GENOMIC DNA]</scope>
    <source>
        <strain evidence="8 9">NBRC 13261</strain>
    </source>
</reference>